<comment type="caution">
    <text evidence="1">The sequence shown here is derived from an EMBL/GenBank/DDBJ whole genome shotgun (WGS) entry which is preliminary data.</text>
</comment>
<name>A0AB38FY78_9ENTR</name>
<evidence type="ECO:0000313" key="2">
    <source>
        <dbReference type="Proteomes" id="UP000251313"/>
    </source>
</evidence>
<organism evidence="1 2">
    <name type="scientific">Yokenella regensburgei</name>
    <dbReference type="NCBI Taxonomy" id="158877"/>
    <lineage>
        <taxon>Bacteria</taxon>
        <taxon>Pseudomonadati</taxon>
        <taxon>Pseudomonadota</taxon>
        <taxon>Gammaproteobacteria</taxon>
        <taxon>Enterobacterales</taxon>
        <taxon>Enterobacteriaceae</taxon>
        <taxon>Yokenella</taxon>
    </lineage>
</organism>
<dbReference type="AlphaFoldDB" id="A0AB38FY78"/>
<proteinExistence type="predicted"/>
<protein>
    <submittedName>
        <fullName evidence="1">Uncharacterized protein</fullName>
    </submittedName>
</protein>
<gene>
    <name evidence="1" type="ORF">NCTC11967_02609</name>
</gene>
<evidence type="ECO:0000313" key="1">
    <source>
        <dbReference type="EMBL" id="SQA63563.1"/>
    </source>
</evidence>
<dbReference type="Proteomes" id="UP000251313">
    <property type="component" value="Unassembled WGS sequence"/>
</dbReference>
<sequence>MFCVAIIDDGRLNVFAILFWRYRGDKPYCETNNTNKAECKWIVTKYGNCYIRFIYAGNAGFVHAKHNQNQID</sequence>
<accession>A0AB38FY78</accession>
<reference evidence="1 2" key="1">
    <citation type="submission" date="2018-06" db="EMBL/GenBank/DDBJ databases">
        <authorList>
            <consortium name="Pathogen Informatics"/>
            <person name="Doyle S."/>
        </authorList>
    </citation>
    <scope>NUCLEOTIDE SEQUENCE [LARGE SCALE GENOMIC DNA]</scope>
    <source>
        <strain evidence="1 2">NCTC11967</strain>
    </source>
</reference>
<dbReference type="EMBL" id="UAVL01000011">
    <property type="protein sequence ID" value="SQA63563.1"/>
    <property type="molecule type" value="Genomic_DNA"/>
</dbReference>